<gene>
    <name evidence="2" type="ORF">L1F06_012215</name>
</gene>
<dbReference type="GeneID" id="300081748"/>
<feature type="domain" description="DUF6538" evidence="1">
    <location>
        <begin position="9"/>
        <end position="63"/>
    </location>
</feature>
<dbReference type="InterPro" id="IPR046668">
    <property type="entry name" value="DUF6538"/>
</dbReference>
<protein>
    <recommendedName>
        <fullName evidence="1">DUF6538 domain-containing protein</fullName>
    </recommendedName>
</protein>
<evidence type="ECO:0000313" key="3">
    <source>
        <dbReference type="Proteomes" id="UP001054897"/>
    </source>
</evidence>
<dbReference type="Pfam" id="PF20172">
    <property type="entry name" value="DUF6538"/>
    <property type="match status" value="1"/>
</dbReference>
<reference evidence="2" key="1">
    <citation type="submission" date="2022-06" db="EMBL/GenBank/DDBJ databases">
        <title>Complete genome of Pseudomonas hydrolytica DSWY01T.</title>
        <authorList>
            <person name="Jung J."/>
            <person name="Jeon C.O."/>
        </authorList>
    </citation>
    <scope>NUCLEOTIDE SEQUENCE</scope>
    <source>
        <strain evidence="2">DSWY01</strain>
    </source>
</reference>
<proteinExistence type="predicted"/>
<dbReference type="InterPro" id="IPR011010">
    <property type="entry name" value="DNA_brk_join_enz"/>
</dbReference>
<accession>A0ABY5AE07</accession>
<name>A0ABY5AE07_9GAMM</name>
<evidence type="ECO:0000259" key="1">
    <source>
        <dbReference type="Pfam" id="PF20172"/>
    </source>
</evidence>
<sequence>MTKPWKHPRSGIFYLRREVPEDIRQIIGKREWKVSLRTRDFATARPRFASELIRCEDIFFAAREQLAGRPRVLASDAPKLADRWAQAVLESWEGKPEDLTDFLIQPLDGDDVTDVQLACDVVDSSSYKARQNAVEGFMKSVLAQHHLPVPDASEPAYRSLVDAFYSRWCDLCRMALARFAGDWREAMELPFAEKPLAVEQKAAESKLSSPRLSEVFRKWADDKRLTDGDTRSTNKTISEFGATVTRFVELYGDLHVPRITRALCQEFKMALSKLPTKGEGIRGLAAPELIAKAEAEGLPTAGLATVKKQLRALSAVLNFAVQRLAAMDEEPISASGMLRSIAKAARRAETRAAEDKHYTRQDLVAIFTSPLFKGQWQPPRSDFGQALYWLPLLMVYTGARREEFPHVVALGWSASCLVRCCSFRMAAIEAGC</sequence>
<dbReference type="EMBL" id="CP099397">
    <property type="protein sequence ID" value="USR42143.1"/>
    <property type="molecule type" value="Genomic_DNA"/>
</dbReference>
<evidence type="ECO:0000313" key="2">
    <source>
        <dbReference type="EMBL" id="USR42143.1"/>
    </source>
</evidence>
<dbReference type="RefSeq" id="WP_129482435.1">
    <property type="nucleotide sequence ID" value="NZ_CP099397.1"/>
</dbReference>
<dbReference type="SUPFAM" id="SSF56349">
    <property type="entry name" value="DNA breaking-rejoining enzymes"/>
    <property type="match status" value="1"/>
</dbReference>
<organism evidence="2 3">
    <name type="scientific">Ectopseudomonas hydrolytica</name>
    <dbReference type="NCBI Taxonomy" id="2493633"/>
    <lineage>
        <taxon>Bacteria</taxon>
        <taxon>Pseudomonadati</taxon>
        <taxon>Pseudomonadota</taxon>
        <taxon>Gammaproteobacteria</taxon>
        <taxon>Pseudomonadales</taxon>
        <taxon>Pseudomonadaceae</taxon>
        <taxon>Ectopseudomonas</taxon>
    </lineage>
</organism>
<keyword evidence="3" id="KW-1185">Reference proteome</keyword>
<dbReference type="Proteomes" id="UP001054897">
    <property type="component" value="Chromosome"/>
</dbReference>